<gene>
    <name evidence="7" type="ORF">TCAP_04499</name>
</gene>
<evidence type="ECO:0000256" key="2">
    <source>
        <dbReference type="ARBA" id="ARBA00023125"/>
    </source>
</evidence>
<dbReference type="FunFam" id="1.10.30.10:FF:000041">
    <property type="entry name" value="HMG box family protein"/>
    <property type="match status" value="1"/>
</dbReference>
<dbReference type="SMART" id="SM00398">
    <property type="entry name" value="HMG"/>
    <property type="match status" value="1"/>
</dbReference>
<dbReference type="GO" id="GO:0030154">
    <property type="term" value="P:cell differentiation"/>
    <property type="evidence" value="ECO:0007669"/>
    <property type="project" value="TreeGrafter"/>
</dbReference>
<dbReference type="STRING" id="45235.A0A2K3QDH7"/>
<proteinExistence type="predicted"/>
<dbReference type="AlphaFoldDB" id="A0A2K3QDH7"/>
<dbReference type="GO" id="GO:0005634">
    <property type="term" value="C:nucleus"/>
    <property type="evidence" value="ECO:0007669"/>
    <property type="project" value="UniProtKB-UniRule"/>
</dbReference>
<dbReference type="Gene3D" id="1.10.30.10">
    <property type="entry name" value="High mobility group box domain"/>
    <property type="match status" value="1"/>
</dbReference>
<dbReference type="SUPFAM" id="SSF47095">
    <property type="entry name" value="HMG-box"/>
    <property type="match status" value="1"/>
</dbReference>
<protein>
    <submittedName>
        <fullName evidence="7">MAT1-2-1</fullName>
    </submittedName>
</protein>
<keyword evidence="1" id="KW-0805">Transcription regulation</keyword>
<dbReference type="EMBL" id="NRSZ01000718">
    <property type="protein sequence ID" value="PNY25561.1"/>
    <property type="molecule type" value="Genomic_DNA"/>
</dbReference>
<dbReference type="PANTHER" id="PTHR10270">
    <property type="entry name" value="SOX TRANSCRIPTION FACTOR"/>
    <property type="match status" value="1"/>
</dbReference>
<dbReference type="InterPro" id="IPR050140">
    <property type="entry name" value="SRY-related_HMG-box_TF-like"/>
</dbReference>
<accession>A0A2K3QDH7</accession>
<reference evidence="7 8" key="1">
    <citation type="submission" date="2017-08" db="EMBL/GenBank/DDBJ databases">
        <title>Harnessing the power of phylogenomics to disentangle the directionality and signatures of interkingdom host jumping in the parasitic fungal genus Tolypocladium.</title>
        <authorList>
            <person name="Quandt C.A."/>
            <person name="Patterson W."/>
            <person name="Spatafora J.W."/>
        </authorList>
    </citation>
    <scope>NUCLEOTIDE SEQUENCE [LARGE SCALE GENOMIC DNA]</scope>
    <source>
        <strain evidence="7 8">CBS 113982</strain>
    </source>
</reference>
<dbReference type="PROSITE" id="PS50118">
    <property type="entry name" value="HMG_BOX_2"/>
    <property type="match status" value="1"/>
</dbReference>
<comment type="caution">
    <text evidence="7">The sequence shown here is derived from an EMBL/GenBank/DDBJ whole genome shotgun (WGS) entry which is preliminary data.</text>
</comment>
<dbReference type="Pfam" id="PF00505">
    <property type="entry name" value="HMG_box"/>
    <property type="match status" value="1"/>
</dbReference>
<dbReference type="PANTHER" id="PTHR10270:SF161">
    <property type="entry name" value="SEX-DETERMINING REGION Y PROTEIN"/>
    <property type="match status" value="1"/>
</dbReference>
<keyword evidence="3" id="KW-0804">Transcription</keyword>
<dbReference type="InterPro" id="IPR036910">
    <property type="entry name" value="HMG_box_dom_sf"/>
</dbReference>
<feature type="region of interest" description="Disordered" evidence="5">
    <location>
        <begin position="187"/>
        <end position="245"/>
    </location>
</feature>
<evidence type="ECO:0000256" key="1">
    <source>
        <dbReference type="ARBA" id="ARBA00023015"/>
    </source>
</evidence>
<evidence type="ECO:0000256" key="5">
    <source>
        <dbReference type="SAM" id="MobiDB-lite"/>
    </source>
</evidence>
<keyword evidence="2 4" id="KW-0238">DNA-binding</keyword>
<evidence type="ECO:0000313" key="8">
    <source>
        <dbReference type="Proteomes" id="UP000236621"/>
    </source>
</evidence>
<feature type="compositionally biased region" description="Basic residues" evidence="5">
    <location>
        <begin position="196"/>
        <end position="209"/>
    </location>
</feature>
<feature type="compositionally biased region" description="Low complexity" evidence="5">
    <location>
        <begin position="210"/>
        <end position="245"/>
    </location>
</feature>
<organism evidence="7 8">
    <name type="scientific">Tolypocladium capitatum</name>
    <dbReference type="NCBI Taxonomy" id="45235"/>
    <lineage>
        <taxon>Eukaryota</taxon>
        <taxon>Fungi</taxon>
        <taxon>Dikarya</taxon>
        <taxon>Ascomycota</taxon>
        <taxon>Pezizomycotina</taxon>
        <taxon>Sordariomycetes</taxon>
        <taxon>Hypocreomycetidae</taxon>
        <taxon>Hypocreales</taxon>
        <taxon>Ophiocordycipitaceae</taxon>
        <taxon>Tolypocladium</taxon>
    </lineage>
</organism>
<feature type="DNA-binding region" description="HMG box" evidence="4">
    <location>
        <begin position="126"/>
        <end position="194"/>
    </location>
</feature>
<dbReference type="GO" id="GO:0000978">
    <property type="term" value="F:RNA polymerase II cis-regulatory region sequence-specific DNA binding"/>
    <property type="evidence" value="ECO:0007669"/>
    <property type="project" value="TreeGrafter"/>
</dbReference>
<dbReference type="GO" id="GO:0001228">
    <property type="term" value="F:DNA-binding transcription activator activity, RNA polymerase II-specific"/>
    <property type="evidence" value="ECO:0007669"/>
    <property type="project" value="TreeGrafter"/>
</dbReference>
<name>A0A2K3QDH7_9HYPO</name>
<evidence type="ECO:0000256" key="4">
    <source>
        <dbReference type="PROSITE-ProRule" id="PRU00267"/>
    </source>
</evidence>
<keyword evidence="8" id="KW-1185">Reference proteome</keyword>
<sequence length="245" mass="27837">MAVNMNTASQWNPLQLQAIWRELEDQVHPFSRVLSIRGEAFRQLDAAAKLFIARRFMEHVQESVLYVIDGNGIDRVYLGAPKHLVDGGGTILRPPGSNLYWIRPAVHKITTATLIAPPVPAKHVKIPRPPNAYILYRKERHHHVKISNPGITNNEISQLLGKAWNLESREVRQKYKDMSEKVKQALLEKHPDYQYRPRRPSERRRRRRNTQSQDQQDNTDANNATTSPGDASASAATPSDSTDAV</sequence>
<dbReference type="InterPro" id="IPR009071">
    <property type="entry name" value="HMG_box_dom"/>
</dbReference>
<dbReference type="CDD" id="cd01389">
    <property type="entry name" value="HMG-box_ROX1-like"/>
    <property type="match status" value="1"/>
</dbReference>
<feature type="domain" description="HMG box" evidence="6">
    <location>
        <begin position="126"/>
        <end position="194"/>
    </location>
</feature>
<keyword evidence="4" id="KW-0539">Nucleus</keyword>
<dbReference type="Proteomes" id="UP000236621">
    <property type="component" value="Unassembled WGS sequence"/>
</dbReference>
<evidence type="ECO:0000256" key="3">
    <source>
        <dbReference type="ARBA" id="ARBA00023163"/>
    </source>
</evidence>
<dbReference type="OrthoDB" id="6247875at2759"/>
<evidence type="ECO:0000313" key="7">
    <source>
        <dbReference type="EMBL" id="PNY25561.1"/>
    </source>
</evidence>
<evidence type="ECO:0000259" key="6">
    <source>
        <dbReference type="PROSITE" id="PS50118"/>
    </source>
</evidence>